<feature type="non-terminal residue" evidence="2">
    <location>
        <position position="1"/>
    </location>
</feature>
<dbReference type="EMBL" id="CAUJNA010001205">
    <property type="protein sequence ID" value="CAJ1385194.1"/>
    <property type="molecule type" value="Genomic_DNA"/>
</dbReference>
<protein>
    <recommendedName>
        <fullName evidence="1">Dynamin stalk domain-containing protein</fullName>
    </recommendedName>
</protein>
<reference evidence="2" key="1">
    <citation type="submission" date="2023-08" db="EMBL/GenBank/DDBJ databases">
        <authorList>
            <person name="Chen Y."/>
            <person name="Shah S."/>
            <person name="Dougan E. K."/>
            <person name="Thang M."/>
            <person name="Chan C."/>
        </authorList>
    </citation>
    <scope>NUCLEOTIDE SEQUENCE</scope>
</reference>
<dbReference type="Proteomes" id="UP001178507">
    <property type="component" value="Unassembled WGS sequence"/>
</dbReference>
<organism evidence="2 3">
    <name type="scientific">Effrenium voratum</name>
    <dbReference type="NCBI Taxonomy" id="2562239"/>
    <lineage>
        <taxon>Eukaryota</taxon>
        <taxon>Sar</taxon>
        <taxon>Alveolata</taxon>
        <taxon>Dinophyceae</taxon>
        <taxon>Suessiales</taxon>
        <taxon>Symbiodiniaceae</taxon>
        <taxon>Effrenium</taxon>
    </lineage>
</organism>
<name>A0AA36ICZ4_9DINO</name>
<evidence type="ECO:0000259" key="1">
    <source>
        <dbReference type="Pfam" id="PF01031"/>
    </source>
</evidence>
<dbReference type="Pfam" id="PF01031">
    <property type="entry name" value="Dynamin_M"/>
    <property type="match status" value="1"/>
</dbReference>
<evidence type="ECO:0000313" key="2">
    <source>
        <dbReference type="EMBL" id="CAJ1385194.1"/>
    </source>
</evidence>
<evidence type="ECO:0000313" key="3">
    <source>
        <dbReference type="Proteomes" id="UP001178507"/>
    </source>
</evidence>
<sequence>MAADYLEIPMTAEMTDDDIDRAIRMHEGDSLPGFPSPDTFEFLALPHLQKISIPAVECVHNVASALD</sequence>
<gene>
    <name evidence="2" type="ORF">EVOR1521_LOCUS11847</name>
</gene>
<accession>A0AA36ICZ4</accession>
<dbReference type="AlphaFoldDB" id="A0AA36ICZ4"/>
<keyword evidence="3" id="KW-1185">Reference proteome</keyword>
<dbReference type="Gene3D" id="1.20.120.1240">
    <property type="entry name" value="Dynamin, middle domain"/>
    <property type="match status" value="1"/>
</dbReference>
<proteinExistence type="predicted"/>
<comment type="caution">
    <text evidence="2">The sequence shown here is derived from an EMBL/GenBank/DDBJ whole genome shotgun (WGS) entry which is preliminary data.</text>
</comment>
<feature type="domain" description="Dynamin stalk" evidence="1">
    <location>
        <begin position="7"/>
        <end position="66"/>
    </location>
</feature>
<dbReference type="InterPro" id="IPR000375">
    <property type="entry name" value="Dynamin_stalk"/>
</dbReference>